<feature type="coiled-coil region" evidence="1">
    <location>
        <begin position="50"/>
        <end position="77"/>
    </location>
</feature>
<evidence type="ECO:0000313" key="2">
    <source>
        <dbReference type="EMBL" id="MET3730614.1"/>
    </source>
</evidence>
<organism evidence="2 3">
    <name type="scientific">Moheibacter stercoris</name>
    <dbReference type="NCBI Taxonomy" id="1628251"/>
    <lineage>
        <taxon>Bacteria</taxon>
        <taxon>Pseudomonadati</taxon>
        <taxon>Bacteroidota</taxon>
        <taxon>Flavobacteriia</taxon>
        <taxon>Flavobacteriales</taxon>
        <taxon>Weeksellaceae</taxon>
        <taxon>Moheibacter</taxon>
    </lineage>
</organism>
<gene>
    <name evidence="2" type="ORF">ABID46_000166</name>
</gene>
<comment type="caution">
    <text evidence="2">The sequence shown here is derived from an EMBL/GenBank/DDBJ whole genome shotgun (WGS) entry which is preliminary data.</text>
</comment>
<keyword evidence="1" id="KW-0175">Coiled coil</keyword>
<evidence type="ECO:0000256" key="1">
    <source>
        <dbReference type="SAM" id="Coils"/>
    </source>
</evidence>
<dbReference type="RefSeq" id="WP_354505771.1">
    <property type="nucleotide sequence ID" value="NZ_JBEPMO010000001.1"/>
</dbReference>
<name>A0ABV2LRA8_9FLAO</name>
<reference evidence="2 3" key="1">
    <citation type="submission" date="2024-06" db="EMBL/GenBank/DDBJ databases">
        <title>Genomic Encyclopedia of Type Strains, Phase IV (KMG-IV): sequencing the most valuable type-strain genomes for metagenomic binning, comparative biology and taxonomic classification.</title>
        <authorList>
            <person name="Goeker M."/>
        </authorList>
    </citation>
    <scope>NUCLEOTIDE SEQUENCE [LARGE SCALE GENOMIC DNA]</scope>
    <source>
        <strain evidence="2 3">DSM 29388</strain>
    </source>
</reference>
<sequence length="118" mass="11984">MRHKANVLLEQIKTIKKLLVMKNVFVKGFALLAVVALSFANVSCEQKPAAEEAVEAAADATTEAAEATVEAAEATADAAGEAVVDGANTAVEAAADATVDAAQATEAAANEVKEEVAK</sequence>
<proteinExistence type="predicted"/>
<protein>
    <submittedName>
        <fullName evidence="2">Uncharacterized protein</fullName>
    </submittedName>
</protein>
<accession>A0ABV2LRA8</accession>
<dbReference type="EMBL" id="JBEPMO010000001">
    <property type="protein sequence ID" value="MET3730614.1"/>
    <property type="molecule type" value="Genomic_DNA"/>
</dbReference>
<evidence type="ECO:0000313" key="3">
    <source>
        <dbReference type="Proteomes" id="UP001549146"/>
    </source>
</evidence>
<dbReference type="Proteomes" id="UP001549146">
    <property type="component" value="Unassembled WGS sequence"/>
</dbReference>
<keyword evidence="3" id="KW-1185">Reference proteome</keyword>